<dbReference type="AlphaFoldDB" id="A0A9D2AVN8"/>
<gene>
    <name evidence="1" type="ORF">IAA28_02480</name>
</gene>
<name>A0A9D2AVN8_9FIRM</name>
<dbReference type="Proteomes" id="UP000886780">
    <property type="component" value="Unassembled WGS sequence"/>
</dbReference>
<accession>A0A9D2AVN8</accession>
<proteinExistence type="predicted"/>
<reference evidence="1" key="2">
    <citation type="submission" date="2021-04" db="EMBL/GenBank/DDBJ databases">
        <authorList>
            <person name="Gilroy R."/>
        </authorList>
    </citation>
    <scope>NUCLEOTIDE SEQUENCE</scope>
    <source>
        <strain evidence="1">ChiGjej4B4-12881</strain>
    </source>
</reference>
<comment type="caution">
    <text evidence="1">The sequence shown here is derived from an EMBL/GenBank/DDBJ whole genome shotgun (WGS) entry which is preliminary data.</text>
</comment>
<reference evidence="1" key="1">
    <citation type="journal article" date="2021" name="PeerJ">
        <title>Extensive microbial diversity within the chicken gut microbiome revealed by metagenomics and culture.</title>
        <authorList>
            <person name="Gilroy R."/>
            <person name="Ravi A."/>
            <person name="Getino M."/>
            <person name="Pursley I."/>
            <person name="Horton D.L."/>
            <person name="Alikhan N.F."/>
            <person name="Baker D."/>
            <person name="Gharbi K."/>
            <person name="Hall N."/>
            <person name="Watson M."/>
            <person name="Adriaenssens E.M."/>
            <person name="Foster-Nyarko E."/>
            <person name="Jarju S."/>
            <person name="Secka A."/>
            <person name="Antonio M."/>
            <person name="Oren A."/>
            <person name="Chaudhuri R.R."/>
            <person name="La Ragione R."/>
            <person name="Hildebrand F."/>
            <person name="Pallen M.J."/>
        </authorList>
    </citation>
    <scope>NUCLEOTIDE SEQUENCE</scope>
    <source>
        <strain evidence="1">ChiGjej4B4-12881</strain>
    </source>
</reference>
<organism evidence="1 2">
    <name type="scientific">Candidatus Lachnoclostridium stercoripullorum</name>
    <dbReference type="NCBI Taxonomy" id="2838635"/>
    <lineage>
        <taxon>Bacteria</taxon>
        <taxon>Bacillati</taxon>
        <taxon>Bacillota</taxon>
        <taxon>Clostridia</taxon>
        <taxon>Lachnospirales</taxon>
        <taxon>Lachnospiraceae</taxon>
    </lineage>
</organism>
<protein>
    <submittedName>
        <fullName evidence="1">Uncharacterized protein</fullName>
    </submittedName>
</protein>
<evidence type="ECO:0000313" key="1">
    <source>
        <dbReference type="EMBL" id="HIX51655.1"/>
    </source>
</evidence>
<sequence length="147" mass="16513">MNQEQQSLRLTDLDYLTGDHHLQMMKAALPYMNAPQQRIFSAAIKIQELRRTMNLFQDEQVAAMGIGSGGAAASPADMLDAIRPYGNTYEQEVIGLLSNLLRGISAPVEQMRRFLSPEQQSRMDTVQFMVQAMQQGKESPAERSLHD</sequence>
<dbReference type="EMBL" id="DXEU01000043">
    <property type="protein sequence ID" value="HIX51655.1"/>
    <property type="molecule type" value="Genomic_DNA"/>
</dbReference>
<evidence type="ECO:0000313" key="2">
    <source>
        <dbReference type="Proteomes" id="UP000886780"/>
    </source>
</evidence>